<dbReference type="AlphaFoldDB" id="A0A7C4JS12"/>
<sequence>MKDKIVFLYVTCASEEEAKKIGKTLLEERLCACVNIYSQISSMYWWEGKIEESKEAIMIVKTKESLINLVEEKILQLHSYTCPCIAKIEIERTNECFLNWLLKETKPI</sequence>
<proteinExistence type="inferred from homology"/>
<dbReference type="InterPro" id="IPR011322">
    <property type="entry name" value="N-reg_PII-like_a/b"/>
</dbReference>
<dbReference type="Gene3D" id="3.30.70.120">
    <property type="match status" value="1"/>
</dbReference>
<dbReference type="Pfam" id="PF03091">
    <property type="entry name" value="CutA1"/>
    <property type="match status" value="1"/>
</dbReference>
<dbReference type="PANTHER" id="PTHR23419:SF8">
    <property type="entry name" value="FI09726P"/>
    <property type="match status" value="1"/>
</dbReference>
<protein>
    <submittedName>
        <fullName evidence="2">Divalent-cation tolerance protein CutA</fullName>
    </submittedName>
</protein>
<gene>
    <name evidence="2" type="ORF">ENT66_04925</name>
</gene>
<dbReference type="InterPro" id="IPR015867">
    <property type="entry name" value="N-reg_PII/ATP_PRibTrfase_C"/>
</dbReference>
<comment type="similarity">
    <text evidence="1">Belongs to the CutA family.</text>
</comment>
<comment type="caution">
    <text evidence="2">The sequence shown here is derived from an EMBL/GenBank/DDBJ whole genome shotgun (WGS) entry which is preliminary data.</text>
</comment>
<name>A0A7C4JS12_9BACT</name>
<dbReference type="InterPro" id="IPR004323">
    <property type="entry name" value="Ion_tolerance_CutA"/>
</dbReference>
<dbReference type="SUPFAM" id="SSF54913">
    <property type="entry name" value="GlnB-like"/>
    <property type="match status" value="1"/>
</dbReference>
<reference evidence="2" key="1">
    <citation type="journal article" date="2020" name="mSystems">
        <title>Genome- and Community-Level Interaction Insights into Carbon Utilization and Element Cycling Functions of Hydrothermarchaeota in Hydrothermal Sediment.</title>
        <authorList>
            <person name="Zhou Z."/>
            <person name="Liu Y."/>
            <person name="Xu W."/>
            <person name="Pan J."/>
            <person name="Luo Z.H."/>
            <person name="Li M."/>
        </authorList>
    </citation>
    <scope>NUCLEOTIDE SEQUENCE [LARGE SCALE GENOMIC DNA]</scope>
    <source>
        <strain evidence="2">SpSt-6</strain>
    </source>
</reference>
<accession>A0A7C4JS12</accession>
<dbReference type="GO" id="GO:0005507">
    <property type="term" value="F:copper ion binding"/>
    <property type="evidence" value="ECO:0007669"/>
    <property type="project" value="TreeGrafter"/>
</dbReference>
<organism evidence="2">
    <name type="scientific">Thermodesulfobacterium geofontis</name>
    <dbReference type="NCBI Taxonomy" id="1295609"/>
    <lineage>
        <taxon>Bacteria</taxon>
        <taxon>Pseudomonadati</taxon>
        <taxon>Thermodesulfobacteriota</taxon>
        <taxon>Thermodesulfobacteria</taxon>
        <taxon>Thermodesulfobacteriales</taxon>
        <taxon>Thermodesulfobacteriaceae</taxon>
        <taxon>Thermodesulfobacterium</taxon>
    </lineage>
</organism>
<dbReference type="GO" id="GO:0010038">
    <property type="term" value="P:response to metal ion"/>
    <property type="evidence" value="ECO:0007669"/>
    <property type="project" value="InterPro"/>
</dbReference>
<evidence type="ECO:0000313" key="2">
    <source>
        <dbReference type="EMBL" id="HGQ85676.1"/>
    </source>
</evidence>
<dbReference type="EMBL" id="DSZN01000083">
    <property type="protein sequence ID" value="HGQ85676.1"/>
    <property type="molecule type" value="Genomic_DNA"/>
</dbReference>
<evidence type="ECO:0000256" key="1">
    <source>
        <dbReference type="ARBA" id="ARBA00010169"/>
    </source>
</evidence>
<dbReference type="PANTHER" id="PTHR23419">
    <property type="entry name" value="DIVALENT CATION TOLERANCE CUTA-RELATED"/>
    <property type="match status" value="1"/>
</dbReference>